<accession>A0ABM0SUS6</accession>
<dbReference type="Proteomes" id="UP000694864">
    <property type="component" value="Chromosome 1"/>
</dbReference>
<dbReference type="InterPro" id="IPR024768">
    <property type="entry name" value="Marf1"/>
</dbReference>
<gene>
    <name evidence="2" type="primary">LOC104702295</name>
</gene>
<organism evidence="1 2">
    <name type="scientific">Camelina sativa</name>
    <name type="common">False flax</name>
    <name type="synonym">Myagrum sativum</name>
    <dbReference type="NCBI Taxonomy" id="90675"/>
    <lineage>
        <taxon>Eukaryota</taxon>
        <taxon>Viridiplantae</taxon>
        <taxon>Streptophyta</taxon>
        <taxon>Embryophyta</taxon>
        <taxon>Tracheophyta</taxon>
        <taxon>Spermatophyta</taxon>
        <taxon>Magnoliopsida</taxon>
        <taxon>eudicotyledons</taxon>
        <taxon>Gunneridae</taxon>
        <taxon>Pentapetalae</taxon>
        <taxon>rosids</taxon>
        <taxon>malvids</taxon>
        <taxon>Brassicales</taxon>
        <taxon>Brassicaceae</taxon>
        <taxon>Camelineae</taxon>
        <taxon>Camelina</taxon>
    </lineage>
</organism>
<reference evidence="2" key="2">
    <citation type="submission" date="2025-08" db="UniProtKB">
        <authorList>
            <consortium name="RefSeq"/>
        </authorList>
    </citation>
    <scope>IDENTIFICATION</scope>
    <source>
        <tissue evidence="2">Leaf</tissue>
    </source>
</reference>
<dbReference type="PANTHER" id="PTHR14379:SF39">
    <property type="entry name" value="NYN DOMAIN-CONTAINING PROTEIN"/>
    <property type="match status" value="1"/>
</dbReference>
<dbReference type="CDD" id="cd10910">
    <property type="entry name" value="PIN_limkain_b1_N_like"/>
    <property type="match status" value="1"/>
</dbReference>
<keyword evidence="1" id="KW-1185">Reference proteome</keyword>
<sequence length="148" mass="16402">MGIFWDIVDCEIPDGLSLDLVCENIKSALAGDGYRGKLSIHAYCEMKKSEAIVPSEFESSGIELVRAGAYSLGRFLFLPSFGQTGAGGRLLPPPLSMLQLLGKYELKTTTFVLLLFFTQLLGRYELKTATLLNIRLTFGRNESNKHHL</sequence>
<protein>
    <submittedName>
        <fullName evidence="2">Uncharacterized protein LOC104702295 isoform X1</fullName>
    </submittedName>
</protein>
<dbReference type="RefSeq" id="XP_010416440.1">
    <property type="nucleotide sequence ID" value="XM_010418138.1"/>
</dbReference>
<dbReference type="PANTHER" id="PTHR14379">
    <property type="entry name" value="LIMKAIN B LKAP"/>
    <property type="match status" value="1"/>
</dbReference>
<dbReference type="GeneID" id="104702295"/>
<reference evidence="1" key="1">
    <citation type="journal article" date="2014" name="Nat. Commun.">
        <title>The emerging biofuel crop Camelina sativa retains a highly undifferentiated hexaploid genome structure.</title>
        <authorList>
            <person name="Kagale S."/>
            <person name="Koh C."/>
            <person name="Nixon J."/>
            <person name="Bollina V."/>
            <person name="Clarke W.E."/>
            <person name="Tuteja R."/>
            <person name="Spillane C."/>
            <person name="Robinson S.J."/>
            <person name="Links M.G."/>
            <person name="Clarke C."/>
            <person name="Higgins E.E."/>
            <person name="Huebert T."/>
            <person name="Sharpe A.G."/>
            <person name="Parkin I.A."/>
        </authorList>
    </citation>
    <scope>NUCLEOTIDE SEQUENCE [LARGE SCALE GENOMIC DNA]</scope>
    <source>
        <strain evidence="1">cv. DH55</strain>
    </source>
</reference>
<name>A0ABM0SUS6_CAMSA</name>
<proteinExistence type="predicted"/>
<evidence type="ECO:0000313" key="1">
    <source>
        <dbReference type="Proteomes" id="UP000694864"/>
    </source>
</evidence>
<evidence type="ECO:0000313" key="2">
    <source>
        <dbReference type="RefSeq" id="XP_010416440.1"/>
    </source>
</evidence>